<gene>
    <name evidence="5" type="ORF">EHV23_11680</name>
</gene>
<proteinExistence type="predicted"/>
<evidence type="ECO:0000259" key="3">
    <source>
        <dbReference type="Pfam" id="PF16221"/>
    </source>
</evidence>
<dbReference type="InterPro" id="IPR032589">
    <property type="entry name" value="DUF4910"/>
</dbReference>
<feature type="domain" description="UCP01524 winged helix-turn-helix" evidence="3">
    <location>
        <begin position="390"/>
        <end position="464"/>
    </location>
</feature>
<feature type="binding site" evidence="1">
    <location>
        <position position="226"/>
    </location>
    <ligand>
        <name>Zn(2+)</name>
        <dbReference type="ChEBI" id="CHEBI:29105"/>
    </ligand>
</feature>
<dbReference type="Gene3D" id="3.40.630.10">
    <property type="entry name" value="Zn peptidases"/>
    <property type="match status" value="1"/>
</dbReference>
<name>A0A3R8T155_9BURK</name>
<dbReference type="SUPFAM" id="SSF53187">
    <property type="entry name" value="Zn-dependent exopeptidases"/>
    <property type="match status" value="1"/>
</dbReference>
<keyword evidence="1" id="KW-0862">Zinc</keyword>
<dbReference type="EMBL" id="RRUE01000002">
    <property type="protein sequence ID" value="RRN44036.1"/>
    <property type="molecule type" value="Genomic_DNA"/>
</dbReference>
<dbReference type="Gene3D" id="1.10.10.10">
    <property type="entry name" value="Winged helix-like DNA-binding domain superfamily/Winged helix DNA-binding domain"/>
    <property type="match status" value="1"/>
</dbReference>
<dbReference type="Gene3D" id="3.50.30.90">
    <property type="match status" value="1"/>
</dbReference>
<dbReference type="Pfam" id="PF16254">
    <property type="entry name" value="DUF4910"/>
    <property type="match status" value="1"/>
</dbReference>
<dbReference type="AlphaFoldDB" id="A0A3R8T155"/>
<sequence length="471" mass="52112">MGRPLRHPGARSPDLRMIMSATRSGSEPSAALLTAASLASQAAGQGTAMHAFCTQLYPMLRSITGQGVRDTLAAIGHHIPLTVTEVPTGTKIFDWEVPQEWVVRAAWIKGPDGRKVVDIADHNLHLVNYSAPFRGTLTLDELRPHLFSLPDRPDWIPYRTQYFKRDWGFCLTDRQLQALEPGSYEVCVDTDLVQGSMTFGECILPGDSTEEVLVSTHVCHPSLANDNLSGIATATWLAKTLAALPRRRYTYRFIFIPATIGAICWLSQRQDVTQRVAHGVVISGVGDGGQYHYKRSRRGNADIDRIMALMLAESGEAHEQIPFFPYGYDERQFCSPGFNLPMGCFSRSTYGSYPQYHTSADNLDFIRPEHLERSLQLLLTAFGMVERNGTYLNLSPFGEPQLGRRGLYSLIGGHNEGQKLQLALLWVLNQSDGTNSLLDITEKADLPFGLIHQAAEALLNCGLLGEGRTPV</sequence>
<evidence type="ECO:0000313" key="6">
    <source>
        <dbReference type="Proteomes" id="UP000270261"/>
    </source>
</evidence>
<dbReference type="InterPro" id="IPR012353">
    <property type="entry name" value="UCP015244"/>
</dbReference>
<feature type="domain" description="DUF2172" evidence="2">
    <location>
        <begin position="100"/>
        <end position="190"/>
    </location>
</feature>
<feature type="binding site" evidence="1">
    <location>
        <position position="220"/>
    </location>
    <ligand>
        <name>Zn(2+)</name>
        <dbReference type="ChEBI" id="CHEBI:29105"/>
    </ligand>
</feature>
<evidence type="ECO:0000313" key="5">
    <source>
        <dbReference type="EMBL" id="RRN44036.1"/>
    </source>
</evidence>
<evidence type="ECO:0000256" key="1">
    <source>
        <dbReference type="PIRSR" id="PIRSR015244-50"/>
    </source>
</evidence>
<dbReference type="InterPro" id="IPR032610">
    <property type="entry name" value="DUF2172"/>
</dbReference>
<dbReference type="GO" id="GO:0046872">
    <property type="term" value="F:metal ion binding"/>
    <property type="evidence" value="ECO:0007669"/>
    <property type="project" value="UniProtKB-KW"/>
</dbReference>
<keyword evidence="6" id="KW-1185">Reference proteome</keyword>
<comment type="caution">
    <text evidence="5">The sequence shown here is derived from an EMBL/GenBank/DDBJ whole genome shotgun (WGS) entry which is preliminary data.</text>
</comment>
<dbReference type="InterPro" id="IPR032622">
    <property type="entry name" value="UCP01524_HTH"/>
</dbReference>
<dbReference type="Proteomes" id="UP000270261">
    <property type="component" value="Unassembled WGS sequence"/>
</dbReference>
<protein>
    <submittedName>
        <fullName evidence="5">DUF4910 domain-containing protein</fullName>
    </submittedName>
</protein>
<dbReference type="OrthoDB" id="9765654at2"/>
<accession>A0A3R8T155</accession>
<dbReference type="Pfam" id="PF09940">
    <property type="entry name" value="DUF2172"/>
    <property type="match status" value="1"/>
</dbReference>
<dbReference type="PIRSF" id="PIRSF015244">
    <property type="entry name" value="UCP015244"/>
    <property type="match status" value="1"/>
</dbReference>
<keyword evidence="1" id="KW-0479">Metal-binding</keyword>
<dbReference type="InterPro" id="IPR036388">
    <property type="entry name" value="WH-like_DNA-bd_sf"/>
</dbReference>
<feature type="binding site" evidence="1">
    <location>
        <position position="357"/>
    </location>
    <ligand>
        <name>Zn(2+)</name>
        <dbReference type="ChEBI" id="CHEBI:29105"/>
    </ligand>
</feature>
<dbReference type="Pfam" id="PF16221">
    <property type="entry name" value="HTH_47"/>
    <property type="match status" value="1"/>
</dbReference>
<feature type="domain" description="DUF4910" evidence="4">
    <location>
        <begin position="50"/>
        <end position="388"/>
    </location>
</feature>
<evidence type="ECO:0000259" key="4">
    <source>
        <dbReference type="Pfam" id="PF16254"/>
    </source>
</evidence>
<reference evidence="5 6" key="1">
    <citation type="submission" date="2018-11" db="EMBL/GenBank/DDBJ databases">
        <title>Genome sequencing of Lautropia sp. KCOM 2505 (= ChDC F240).</title>
        <authorList>
            <person name="Kook J.-K."/>
            <person name="Park S.-N."/>
            <person name="Lim Y.K."/>
        </authorList>
    </citation>
    <scope>NUCLEOTIDE SEQUENCE [LARGE SCALE GENOMIC DNA]</scope>
    <source>
        <strain evidence="5 6">KCOM 2505</strain>
    </source>
</reference>
<comment type="cofactor">
    <cofactor evidence="1">
        <name>Zn(2+)</name>
        <dbReference type="ChEBI" id="CHEBI:29105"/>
    </cofactor>
    <text evidence="1">Binds 1 zinc ion per subunit.</text>
</comment>
<organism evidence="5 6">
    <name type="scientific">Lautropia dentalis</name>
    <dbReference type="NCBI Taxonomy" id="2490857"/>
    <lineage>
        <taxon>Bacteria</taxon>
        <taxon>Pseudomonadati</taxon>
        <taxon>Pseudomonadota</taxon>
        <taxon>Betaproteobacteria</taxon>
        <taxon>Burkholderiales</taxon>
        <taxon>Burkholderiaceae</taxon>
        <taxon>Lautropia</taxon>
    </lineage>
</organism>
<evidence type="ECO:0000259" key="2">
    <source>
        <dbReference type="Pfam" id="PF09940"/>
    </source>
</evidence>